<comment type="similarity">
    <text evidence="2 6">Belongs to the transposase mutator family.</text>
</comment>
<reference evidence="8 9" key="1">
    <citation type="submission" date="2018-07" db="EMBL/GenBank/DDBJ databases">
        <title>The role of parmesan cheese in vectoring bovine microbiota.</title>
        <authorList>
            <person name="Lugli G.A."/>
            <person name="Milani C."/>
        </authorList>
    </citation>
    <scope>NUCLEOTIDE SEQUENCE [LARGE SCALE GENOMIC DNA]</scope>
    <source>
        <strain evidence="8 9">BMONG18</strain>
    </source>
</reference>
<sequence length="302" mass="33921">MGVQAVGCGICGDLHRCHSNVKVRDGQVANRAFRAAIGVDLDGNRDVLGIWGSPASEGARYWLSVLTDLKNRGVGDVFVPLCDGLKGLPDAVGTVWPLSIVQTCVIHLMRNTFRYASRKDWEALRRDVKPIYTAATPAAGEHARDEMLEHWAGKYPAVKGLWLNAWERFIPFLDYDVEIRRVICSTNAIEGLNARFRRSIRARGHFLGRAGRIEMPPPDRAFARPHRQGPGTMGDTMEARVERVRHHLRRPLAGRQGTAMKTASHTLNEIDPRFADADRRLTDIGRRFVNASRRLTTQSRRL</sequence>
<evidence type="ECO:0000256" key="5">
    <source>
        <dbReference type="ARBA" id="ARBA00023172"/>
    </source>
</evidence>
<keyword evidence="4 6" id="KW-0238">DNA-binding</keyword>
<dbReference type="InterPro" id="IPR001207">
    <property type="entry name" value="Transposase_mutator"/>
</dbReference>
<dbReference type="PANTHER" id="PTHR33217:SF8">
    <property type="entry name" value="MUTATOR FAMILY TRANSPOSASE"/>
    <property type="match status" value="1"/>
</dbReference>
<keyword evidence="3 6" id="KW-0815">Transposition</keyword>
<accession>A0A423UBN0</accession>
<evidence type="ECO:0000256" key="4">
    <source>
        <dbReference type="ARBA" id="ARBA00023125"/>
    </source>
</evidence>
<evidence type="ECO:0000313" key="8">
    <source>
        <dbReference type="EMBL" id="ROT86108.1"/>
    </source>
</evidence>
<evidence type="ECO:0000256" key="6">
    <source>
        <dbReference type="RuleBase" id="RU365089"/>
    </source>
</evidence>
<feature type="region of interest" description="Disordered" evidence="7">
    <location>
        <begin position="214"/>
        <end position="234"/>
    </location>
</feature>
<proteinExistence type="inferred from homology"/>
<evidence type="ECO:0000256" key="7">
    <source>
        <dbReference type="SAM" id="MobiDB-lite"/>
    </source>
</evidence>
<dbReference type="GO" id="GO:0003677">
    <property type="term" value="F:DNA binding"/>
    <property type="evidence" value="ECO:0007669"/>
    <property type="project" value="UniProtKB-UniRule"/>
</dbReference>
<dbReference type="Proteomes" id="UP000285266">
    <property type="component" value="Unassembled WGS sequence"/>
</dbReference>
<gene>
    <name evidence="8" type="ORF">BMONG18_1765</name>
</gene>
<dbReference type="Pfam" id="PF00872">
    <property type="entry name" value="Transposase_mut"/>
    <property type="match status" value="1"/>
</dbReference>
<evidence type="ECO:0000256" key="2">
    <source>
        <dbReference type="ARBA" id="ARBA00010961"/>
    </source>
</evidence>
<name>A0A423UBN0_9BIFI</name>
<dbReference type="GO" id="GO:0006313">
    <property type="term" value="P:DNA transposition"/>
    <property type="evidence" value="ECO:0007669"/>
    <property type="project" value="UniProtKB-UniRule"/>
</dbReference>
<dbReference type="AlphaFoldDB" id="A0A423UBN0"/>
<organism evidence="8 9">
    <name type="scientific">Bifidobacterium mongoliense</name>
    <dbReference type="NCBI Taxonomy" id="518643"/>
    <lineage>
        <taxon>Bacteria</taxon>
        <taxon>Bacillati</taxon>
        <taxon>Actinomycetota</taxon>
        <taxon>Actinomycetes</taxon>
        <taxon>Bifidobacteriales</taxon>
        <taxon>Bifidobacteriaceae</taxon>
        <taxon>Bifidobacterium</taxon>
    </lineage>
</organism>
<dbReference type="PROSITE" id="PS01007">
    <property type="entry name" value="TRANSPOSASE_MUTATOR"/>
    <property type="match status" value="1"/>
</dbReference>
<keyword evidence="5 6" id="KW-0233">DNA recombination</keyword>
<dbReference type="GO" id="GO:0004803">
    <property type="term" value="F:transposase activity"/>
    <property type="evidence" value="ECO:0007669"/>
    <property type="project" value="UniProtKB-UniRule"/>
</dbReference>
<comment type="caution">
    <text evidence="8">The sequence shown here is derived from an EMBL/GenBank/DDBJ whole genome shotgun (WGS) entry which is preliminary data.</text>
</comment>
<evidence type="ECO:0000256" key="1">
    <source>
        <dbReference type="ARBA" id="ARBA00002190"/>
    </source>
</evidence>
<evidence type="ECO:0000313" key="9">
    <source>
        <dbReference type="Proteomes" id="UP000285266"/>
    </source>
</evidence>
<evidence type="ECO:0000256" key="3">
    <source>
        <dbReference type="ARBA" id="ARBA00022578"/>
    </source>
</evidence>
<dbReference type="PANTHER" id="PTHR33217">
    <property type="entry name" value="TRANSPOSASE FOR INSERTION SEQUENCE ELEMENT IS1081"/>
    <property type="match status" value="1"/>
</dbReference>
<feature type="non-terminal residue" evidence="8">
    <location>
        <position position="302"/>
    </location>
</feature>
<comment type="function">
    <text evidence="1 6">Required for the transposition of the insertion element.</text>
</comment>
<protein>
    <recommendedName>
        <fullName evidence="6">Mutator family transposase</fullName>
    </recommendedName>
</protein>
<keyword evidence="6" id="KW-0814">Transposable element</keyword>
<dbReference type="EMBL" id="QRAJ01000023">
    <property type="protein sequence ID" value="ROT86108.1"/>
    <property type="molecule type" value="Genomic_DNA"/>
</dbReference>